<evidence type="ECO:0000256" key="2">
    <source>
        <dbReference type="ARBA" id="ARBA00022481"/>
    </source>
</evidence>
<dbReference type="InterPro" id="IPR004089">
    <property type="entry name" value="MCPsignal_dom"/>
</dbReference>
<dbReference type="InterPro" id="IPR024478">
    <property type="entry name" value="HlyB_4HB_MCP"/>
</dbReference>
<dbReference type="PROSITE" id="PS50885">
    <property type="entry name" value="HAMP"/>
    <property type="match status" value="1"/>
</dbReference>
<feature type="domain" description="Methyl-accepting transducer" evidence="7">
    <location>
        <begin position="275"/>
        <end position="504"/>
    </location>
</feature>
<evidence type="ECO:0000256" key="4">
    <source>
        <dbReference type="PROSITE-ProRule" id="PRU00284"/>
    </source>
</evidence>
<comment type="similarity">
    <text evidence="3">Belongs to the methyl-accepting chemotaxis (MCP) protein family.</text>
</comment>
<reference evidence="9 10" key="1">
    <citation type="submission" date="2018-03" db="EMBL/GenBank/DDBJ databases">
        <title>Comparative genomics illustrates the genes involved in a hyperalkaliphilic mechanisms of Serpentinomonas isolated from highly-alkaline calcium-rich serpentinized springs.</title>
        <authorList>
            <person name="Suzuki S."/>
            <person name="Ishii S."/>
            <person name="Walworth N."/>
            <person name="Bird L."/>
            <person name="Kuenen J.G."/>
            <person name="Nealson K.H."/>
        </authorList>
    </citation>
    <scope>NUCLEOTIDE SEQUENCE [LARGE SCALE GENOMIC DNA]</scope>
    <source>
        <strain evidence="9 10">P1</strain>
    </source>
</reference>
<sequence>MLKLANFKVATRLGVGFALVLALLLAMALSASFLIKHVHENGRYYFDNVVPSLDNVAQVRGDMENIRRAEANHILSSSEQDMAALEQRIARDREHLRSTLAAYEKLVSDDEDKRRWLKVQADVATYLALWEQILVLSHQTATDSSALEKARSLFANDGSKAFDAALLSLEAMWTYNETLGQKKVQEADGTYDTAKIALSGLAIVAVALGGAAALLIARSVTRPLAQAQSAVSRLAEGDLTVTLHADGKDEIVQLVQALSQMKESLARTVANVRQNAESVASVSEQIAHGNADMSQRTEEQASALEQTSASMEELGSTASQNADNVQQANQLALGASNVAAQGGSVVNQVVETMKGINEASTRIANIINVIDGIAFQTNILALNAAVEAARAGEQGRGFAVVATEVRSLAQRSAEAAKEIKGLITTSVERVERGTVLVDQAGNTMSEVVTAIKRVTDLMKEINVSSNEQSANVAQVSGAVIQMDHMTQQNAALVEESAAAAESLKQQAHELVQAVAVFKLAHRG</sequence>
<evidence type="ECO:0000256" key="3">
    <source>
        <dbReference type="ARBA" id="ARBA00029447"/>
    </source>
</evidence>
<dbReference type="PANTHER" id="PTHR43531">
    <property type="entry name" value="PROTEIN ICFG"/>
    <property type="match status" value="1"/>
</dbReference>
<evidence type="ECO:0000256" key="1">
    <source>
        <dbReference type="ARBA" id="ARBA00004370"/>
    </source>
</evidence>
<keyword evidence="2" id="KW-0488">Methylation</keyword>
<dbReference type="InterPro" id="IPR004090">
    <property type="entry name" value="Chemotax_Me-accpt_rcpt"/>
</dbReference>
<evidence type="ECO:0000256" key="5">
    <source>
        <dbReference type="SAM" id="Coils"/>
    </source>
</evidence>
<dbReference type="OrthoDB" id="9763018at2"/>
<dbReference type="CDD" id="cd06225">
    <property type="entry name" value="HAMP"/>
    <property type="match status" value="1"/>
</dbReference>
<gene>
    <name evidence="9" type="ORF">C6P64_08250</name>
</gene>
<dbReference type="SUPFAM" id="SSF58104">
    <property type="entry name" value="Methyl-accepting chemotaxis protein (MCP) signaling domain"/>
    <property type="match status" value="1"/>
</dbReference>
<keyword evidence="5" id="KW-0175">Coiled coil</keyword>
<evidence type="ECO:0000256" key="6">
    <source>
        <dbReference type="SAM" id="MobiDB-lite"/>
    </source>
</evidence>
<dbReference type="SMART" id="SM00283">
    <property type="entry name" value="MA"/>
    <property type="match status" value="1"/>
</dbReference>
<dbReference type="EMBL" id="PVLQ01000027">
    <property type="protein sequence ID" value="PRD65560.1"/>
    <property type="molecule type" value="Genomic_DNA"/>
</dbReference>
<dbReference type="GO" id="GO:0006935">
    <property type="term" value="P:chemotaxis"/>
    <property type="evidence" value="ECO:0007669"/>
    <property type="project" value="InterPro"/>
</dbReference>
<evidence type="ECO:0000313" key="10">
    <source>
        <dbReference type="Proteomes" id="UP000238589"/>
    </source>
</evidence>
<proteinExistence type="inferred from homology"/>
<dbReference type="SMART" id="SM00304">
    <property type="entry name" value="HAMP"/>
    <property type="match status" value="1"/>
</dbReference>
<dbReference type="GO" id="GO:0004888">
    <property type="term" value="F:transmembrane signaling receptor activity"/>
    <property type="evidence" value="ECO:0007669"/>
    <property type="project" value="InterPro"/>
</dbReference>
<dbReference type="PROSITE" id="PS50111">
    <property type="entry name" value="CHEMOTAXIS_TRANSDUC_2"/>
    <property type="match status" value="1"/>
</dbReference>
<accession>A0A2S9K526</accession>
<dbReference type="InterPro" id="IPR003660">
    <property type="entry name" value="HAMP_dom"/>
</dbReference>
<protein>
    <submittedName>
        <fullName evidence="9">Methyl-accepting chemotaxis protein</fullName>
    </submittedName>
</protein>
<dbReference type="CDD" id="cd11386">
    <property type="entry name" value="MCP_signal"/>
    <property type="match status" value="1"/>
</dbReference>
<feature type="region of interest" description="Disordered" evidence="6">
    <location>
        <begin position="289"/>
        <end position="318"/>
    </location>
</feature>
<dbReference type="InterPro" id="IPR051310">
    <property type="entry name" value="MCP_chemotaxis"/>
</dbReference>
<feature type="compositionally biased region" description="Polar residues" evidence="6">
    <location>
        <begin position="303"/>
        <end position="318"/>
    </location>
</feature>
<evidence type="ECO:0000313" key="9">
    <source>
        <dbReference type="EMBL" id="PRD65560.1"/>
    </source>
</evidence>
<organism evidence="9 10">
    <name type="scientific">Malikia granosa</name>
    <dbReference type="NCBI Taxonomy" id="263067"/>
    <lineage>
        <taxon>Bacteria</taxon>
        <taxon>Pseudomonadati</taxon>
        <taxon>Pseudomonadota</taxon>
        <taxon>Betaproteobacteria</taxon>
        <taxon>Burkholderiales</taxon>
        <taxon>Comamonadaceae</taxon>
        <taxon>Malikia</taxon>
    </lineage>
</organism>
<dbReference type="Pfam" id="PF00015">
    <property type="entry name" value="MCPsignal"/>
    <property type="match status" value="1"/>
</dbReference>
<feature type="domain" description="HAMP" evidence="8">
    <location>
        <begin position="218"/>
        <end position="270"/>
    </location>
</feature>
<dbReference type="Gene3D" id="1.10.287.950">
    <property type="entry name" value="Methyl-accepting chemotaxis protein"/>
    <property type="match status" value="1"/>
</dbReference>
<dbReference type="FunFam" id="1.10.287.950:FF:000001">
    <property type="entry name" value="Methyl-accepting chemotaxis sensory transducer"/>
    <property type="match status" value="1"/>
</dbReference>
<comment type="subcellular location">
    <subcellularLocation>
        <location evidence="1">Membrane</location>
    </subcellularLocation>
</comment>
<dbReference type="AlphaFoldDB" id="A0A2S9K526"/>
<keyword evidence="4" id="KW-0807">Transducer</keyword>
<dbReference type="Pfam" id="PF12729">
    <property type="entry name" value="4HB_MCP_1"/>
    <property type="match status" value="1"/>
</dbReference>
<evidence type="ECO:0000259" key="7">
    <source>
        <dbReference type="PROSITE" id="PS50111"/>
    </source>
</evidence>
<dbReference type="GO" id="GO:0007165">
    <property type="term" value="P:signal transduction"/>
    <property type="evidence" value="ECO:0007669"/>
    <property type="project" value="UniProtKB-KW"/>
</dbReference>
<dbReference type="PRINTS" id="PR00260">
    <property type="entry name" value="CHEMTRNSDUCR"/>
</dbReference>
<dbReference type="Pfam" id="PF00672">
    <property type="entry name" value="HAMP"/>
    <property type="match status" value="1"/>
</dbReference>
<keyword evidence="10" id="KW-1185">Reference proteome</keyword>
<dbReference type="Proteomes" id="UP000238589">
    <property type="component" value="Unassembled WGS sequence"/>
</dbReference>
<dbReference type="RefSeq" id="WP_105748085.1">
    <property type="nucleotide sequence ID" value="NZ_PVLQ01000027.1"/>
</dbReference>
<dbReference type="GO" id="GO:0005886">
    <property type="term" value="C:plasma membrane"/>
    <property type="evidence" value="ECO:0007669"/>
    <property type="project" value="TreeGrafter"/>
</dbReference>
<feature type="coiled-coil region" evidence="5">
    <location>
        <begin position="68"/>
        <end position="95"/>
    </location>
</feature>
<comment type="caution">
    <text evidence="9">The sequence shown here is derived from an EMBL/GenBank/DDBJ whole genome shotgun (WGS) entry which is preliminary data.</text>
</comment>
<evidence type="ECO:0000259" key="8">
    <source>
        <dbReference type="PROSITE" id="PS50885"/>
    </source>
</evidence>
<name>A0A2S9K526_9BURK</name>
<dbReference type="PANTHER" id="PTHR43531:SF14">
    <property type="entry name" value="METHYL-ACCEPTING CHEMOTAXIS PROTEIN I-RELATED"/>
    <property type="match status" value="1"/>
</dbReference>